<dbReference type="AlphaFoldDB" id="A0A4X2LU98"/>
<organism evidence="1 2">
    <name type="scientific">Vombatus ursinus</name>
    <name type="common">Common wombat</name>
    <dbReference type="NCBI Taxonomy" id="29139"/>
    <lineage>
        <taxon>Eukaryota</taxon>
        <taxon>Metazoa</taxon>
        <taxon>Chordata</taxon>
        <taxon>Craniata</taxon>
        <taxon>Vertebrata</taxon>
        <taxon>Euteleostomi</taxon>
        <taxon>Mammalia</taxon>
        <taxon>Metatheria</taxon>
        <taxon>Diprotodontia</taxon>
        <taxon>Vombatidae</taxon>
        <taxon>Vombatus</taxon>
    </lineage>
</organism>
<sequence>IDELYSLDPRRQELLEVGFIGVVIVSGAENDPFVRPNLSQLLTLAEYHEQEEIFKL</sequence>
<evidence type="ECO:0000313" key="1">
    <source>
        <dbReference type="Ensembl" id="ENSVURP00010024547.1"/>
    </source>
</evidence>
<dbReference type="Ensembl" id="ENSVURT00010027940.1">
    <property type="protein sequence ID" value="ENSVURP00010024547.1"/>
    <property type="gene ID" value="ENSVURG00010018819.1"/>
</dbReference>
<evidence type="ECO:0000313" key="2">
    <source>
        <dbReference type="Proteomes" id="UP000314987"/>
    </source>
</evidence>
<reference evidence="1" key="2">
    <citation type="submission" date="2025-08" db="UniProtKB">
        <authorList>
            <consortium name="Ensembl"/>
        </authorList>
    </citation>
    <scope>IDENTIFICATION</scope>
</reference>
<dbReference type="Proteomes" id="UP000314987">
    <property type="component" value="Unassembled WGS sequence"/>
</dbReference>
<dbReference type="STRING" id="29139.ENSVURP00010024547"/>
<name>A0A4X2LU98_VOMUR</name>
<protein>
    <submittedName>
        <fullName evidence="1">Uncharacterized protein</fullName>
    </submittedName>
</protein>
<keyword evidence="2" id="KW-1185">Reference proteome</keyword>
<reference evidence="1" key="3">
    <citation type="submission" date="2025-09" db="UniProtKB">
        <authorList>
            <consortium name="Ensembl"/>
        </authorList>
    </citation>
    <scope>IDENTIFICATION</scope>
</reference>
<accession>A0A4X2LU98</accession>
<reference evidence="2" key="1">
    <citation type="submission" date="2018-12" db="EMBL/GenBank/DDBJ databases">
        <authorList>
            <person name="Yazar S."/>
        </authorList>
    </citation>
    <scope>NUCLEOTIDE SEQUENCE [LARGE SCALE GENOMIC DNA]</scope>
</reference>
<proteinExistence type="predicted"/>